<protein>
    <submittedName>
        <fullName evidence="2">Uncharacterized protein</fullName>
    </submittedName>
</protein>
<feature type="chain" id="PRO_5029509689" evidence="1">
    <location>
        <begin position="18"/>
        <end position="252"/>
    </location>
</feature>
<keyword evidence="1" id="KW-0732">Signal</keyword>
<organism evidence="2 3">
    <name type="scientific">Perkinsus olseni</name>
    <name type="common">Perkinsus atlanticus</name>
    <dbReference type="NCBI Taxonomy" id="32597"/>
    <lineage>
        <taxon>Eukaryota</taxon>
        <taxon>Sar</taxon>
        <taxon>Alveolata</taxon>
        <taxon>Perkinsozoa</taxon>
        <taxon>Perkinsea</taxon>
        <taxon>Perkinsida</taxon>
        <taxon>Perkinsidae</taxon>
        <taxon>Perkinsus</taxon>
    </lineage>
</organism>
<comment type="caution">
    <text evidence="2">The sequence shown here is derived from an EMBL/GenBank/DDBJ whole genome shotgun (WGS) entry which is preliminary data.</text>
</comment>
<proteinExistence type="predicted"/>
<accession>A0A7J6LQ99</accession>
<gene>
    <name evidence="2" type="ORF">FOZ61_003332</name>
</gene>
<dbReference type="AlphaFoldDB" id="A0A7J6LQ99"/>
<evidence type="ECO:0000313" key="2">
    <source>
        <dbReference type="EMBL" id="KAF4661384.1"/>
    </source>
</evidence>
<feature type="signal peptide" evidence="1">
    <location>
        <begin position="1"/>
        <end position="17"/>
    </location>
</feature>
<sequence length="252" mass="27728">MMRLSTIFLSVIVAALGTTPAYSGSAPQRENVSMKEAAKYVRTPRRHNLSESTDQDLHRVFGSAQDAWQTHSGTGMRTISLSSLAGQSDKIKEWLKTRDEAVNVAWMVVLTTAVVAALTVGVARSTTCFLWEPYCYDQLVMTHKGPRLSGASYDLCCRGGVEHEEICANVSSSCCDLVLEGDDRRLVFFNIGANDGGSVGKFLDPHDHPRSVISAIVIHEGWLQRFPPSKTTMHAIEPNPIHRGALERLPEM</sequence>
<dbReference type="Proteomes" id="UP000570595">
    <property type="component" value="Unassembled WGS sequence"/>
</dbReference>
<name>A0A7J6LQ99_PEROL</name>
<evidence type="ECO:0000313" key="3">
    <source>
        <dbReference type="Proteomes" id="UP000570595"/>
    </source>
</evidence>
<dbReference type="EMBL" id="JABAHT010000200">
    <property type="protein sequence ID" value="KAF4661384.1"/>
    <property type="molecule type" value="Genomic_DNA"/>
</dbReference>
<dbReference type="OrthoDB" id="444539at2759"/>
<reference evidence="2 3" key="1">
    <citation type="submission" date="2020-04" db="EMBL/GenBank/DDBJ databases">
        <title>Perkinsus olseni comparative genomics.</title>
        <authorList>
            <person name="Bogema D.R."/>
        </authorList>
    </citation>
    <scope>NUCLEOTIDE SEQUENCE [LARGE SCALE GENOMIC DNA]</scope>
    <source>
        <strain evidence="2">ATCC PRA-179</strain>
    </source>
</reference>
<evidence type="ECO:0000256" key="1">
    <source>
        <dbReference type="SAM" id="SignalP"/>
    </source>
</evidence>